<proteinExistence type="predicted"/>
<dbReference type="Proteomes" id="UP000287033">
    <property type="component" value="Unassembled WGS sequence"/>
</dbReference>
<sequence length="113" mass="12448">MVSGKEGGHLRKREISGKLFAKRGQSKVAGGLGDGGRRTEAQRLHKWRAITGIKGQGTKFWRKGKLKRLTKKQRDSRSEDSEEVEQEKREASCGKSSRVVGAGRAPLGTSSRE</sequence>
<feature type="region of interest" description="Disordered" evidence="1">
    <location>
        <begin position="64"/>
        <end position="113"/>
    </location>
</feature>
<organism evidence="2 3">
    <name type="scientific">Chiloscyllium punctatum</name>
    <name type="common">Brownbanded bambooshark</name>
    <name type="synonym">Hemiscyllium punctatum</name>
    <dbReference type="NCBI Taxonomy" id="137246"/>
    <lineage>
        <taxon>Eukaryota</taxon>
        <taxon>Metazoa</taxon>
        <taxon>Chordata</taxon>
        <taxon>Craniata</taxon>
        <taxon>Vertebrata</taxon>
        <taxon>Chondrichthyes</taxon>
        <taxon>Elasmobranchii</taxon>
        <taxon>Galeomorphii</taxon>
        <taxon>Galeoidea</taxon>
        <taxon>Orectolobiformes</taxon>
        <taxon>Hemiscylliidae</taxon>
        <taxon>Chiloscyllium</taxon>
    </lineage>
</organism>
<evidence type="ECO:0000313" key="2">
    <source>
        <dbReference type="EMBL" id="GCC38033.1"/>
    </source>
</evidence>
<evidence type="ECO:0000256" key="1">
    <source>
        <dbReference type="SAM" id="MobiDB-lite"/>
    </source>
</evidence>
<accession>A0A401T5T5</accession>
<reference evidence="2 3" key="1">
    <citation type="journal article" date="2018" name="Nat. Ecol. Evol.">
        <title>Shark genomes provide insights into elasmobranch evolution and the origin of vertebrates.</title>
        <authorList>
            <person name="Hara Y"/>
            <person name="Yamaguchi K"/>
            <person name="Onimaru K"/>
            <person name="Kadota M"/>
            <person name="Koyanagi M"/>
            <person name="Keeley SD"/>
            <person name="Tatsumi K"/>
            <person name="Tanaka K"/>
            <person name="Motone F"/>
            <person name="Kageyama Y"/>
            <person name="Nozu R"/>
            <person name="Adachi N"/>
            <person name="Nishimura O"/>
            <person name="Nakagawa R"/>
            <person name="Tanegashima C"/>
            <person name="Kiyatake I"/>
            <person name="Matsumoto R"/>
            <person name="Murakumo K"/>
            <person name="Nishida K"/>
            <person name="Terakita A"/>
            <person name="Kuratani S"/>
            <person name="Sato K"/>
            <person name="Hyodo S Kuraku.S."/>
        </authorList>
    </citation>
    <scope>NUCLEOTIDE SEQUENCE [LARGE SCALE GENOMIC DNA]</scope>
</reference>
<evidence type="ECO:0000313" key="3">
    <source>
        <dbReference type="Proteomes" id="UP000287033"/>
    </source>
</evidence>
<comment type="caution">
    <text evidence="2">The sequence shown here is derived from an EMBL/GenBank/DDBJ whole genome shotgun (WGS) entry which is preliminary data.</text>
</comment>
<dbReference type="EMBL" id="BEZZ01001099">
    <property type="protein sequence ID" value="GCC38033.1"/>
    <property type="molecule type" value="Genomic_DNA"/>
</dbReference>
<feature type="region of interest" description="Disordered" evidence="1">
    <location>
        <begin position="1"/>
        <end position="42"/>
    </location>
</feature>
<keyword evidence="3" id="KW-1185">Reference proteome</keyword>
<feature type="compositionally biased region" description="Basic and acidic residues" evidence="1">
    <location>
        <begin position="1"/>
        <end position="16"/>
    </location>
</feature>
<gene>
    <name evidence="2" type="ORF">chiPu_0016544</name>
</gene>
<name>A0A401T5T5_CHIPU</name>
<dbReference type="AlphaFoldDB" id="A0A401T5T5"/>
<protein>
    <submittedName>
        <fullName evidence="2">Uncharacterized protein</fullName>
    </submittedName>
</protein>